<evidence type="ECO:0000256" key="1">
    <source>
        <dbReference type="SAM" id="MobiDB-lite"/>
    </source>
</evidence>
<evidence type="ECO:0000313" key="3">
    <source>
        <dbReference type="EMBL" id="KAJ8285049.1"/>
    </source>
</evidence>
<keyword evidence="2" id="KW-0472">Membrane</keyword>
<keyword evidence="2" id="KW-0812">Transmembrane</keyword>
<dbReference type="AlphaFoldDB" id="A0A9Q1E0B0"/>
<reference evidence="3" key="1">
    <citation type="journal article" date="2023" name="Science">
        <title>Genome structures resolve the early diversification of teleost fishes.</title>
        <authorList>
            <person name="Parey E."/>
            <person name="Louis A."/>
            <person name="Montfort J."/>
            <person name="Bouchez O."/>
            <person name="Roques C."/>
            <person name="Iampietro C."/>
            <person name="Lluch J."/>
            <person name="Castinel A."/>
            <person name="Donnadieu C."/>
            <person name="Desvignes T."/>
            <person name="Floi Bucao C."/>
            <person name="Jouanno E."/>
            <person name="Wen M."/>
            <person name="Mejri S."/>
            <person name="Dirks R."/>
            <person name="Jansen H."/>
            <person name="Henkel C."/>
            <person name="Chen W.J."/>
            <person name="Zahm M."/>
            <person name="Cabau C."/>
            <person name="Klopp C."/>
            <person name="Thompson A.W."/>
            <person name="Robinson-Rechavi M."/>
            <person name="Braasch I."/>
            <person name="Lecointre G."/>
            <person name="Bobe J."/>
            <person name="Postlethwait J.H."/>
            <person name="Berthelot C."/>
            <person name="Roest Crollius H."/>
            <person name="Guiguen Y."/>
        </authorList>
    </citation>
    <scope>NUCLEOTIDE SEQUENCE</scope>
    <source>
        <strain evidence="3">Concon-B</strain>
    </source>
</reference>
<evidence type="ECO:0000313" key="4">
    <source>
        <dbReference type="Proteomes" id="UP001152803"/>
    </source>
</evidence>
<keyword evidence="4" id="KW-1185">Reference proteome</keyword>
<feature type="transmembrane region" description="Helical" evidence="2">
    <location>
        <begin position="12"/>
        <end position="30"/>
    </location>
</feature>
<feature type="compositionally biased region" description="Pro residues" evidence="1">
    <location>
        <begin position="59"/>
        <end position="78"/>
    </location>
</feature>
<keyword evidence="2" id="KW-1133">Transmembrane helix</keyword>
<sequence length="78" mass="8733">MGLKRLWNDYNVLIVMGPSLGLIHAGWYYLKSNPLLRKQREEYIPEPAIVAHVARSLPKPNPQATPPPPPSPPPSNNK</sequence>
<organism evidence="3 4">
    <name type="scientific">Conger conger</name>
    <name type="common">Conger eel</name>
    <name type="synonym">Muraena conger</name>
    <dbReference type="NCBI Taxonomy" id="82655"/>
    <lineage>
        <taxon>Eukaryota</taxon>
        <taxon>Metazoa</taxon>
        <taxon>Chordata</taxon>
        <taxon>Craniata</taxon>
        <taxon>Vertebrata</taxon>
        <taxon>Euteleostomi</taxon>
        <taxon>Actinopterygii</taxon>
        <taxon>Neopterygii</taxon>
        <taxon>Teleostei</taxon>
        <taxon>Anguilliformes</taxon>
        <taxon>Congridae</taxon>
        <taxon>Conger</taxon>
    </lineage>
</organism>
<name>A0A9Q1E0B0_CONCO</name>
<dbReference type="OrthoDB" id="9530842at2759"/>
<dbReference type="Proteomes" id="UP001152803">
    <property type="component" value="Unassembled WGS sequence"/>
</dbReference>
<proteinExistence type="predicted"/>
<evidence type="ECO:0000256" key="2">
    <source>
        <dbReference type="SAM" id="Phobius"/>
    </source>
</evidence>
<protein>
    <submittedName>
        <fullName evidence="3">Uncharacterized protein</fullName>
    </submittedName>
</protein>
<dbReference type="EMBL" id="JAFJMO010000002">
    <property type="protein sequence ID" value="KAJ8285049.1"/>
    <property type="molecule type" value="Genomic_DNA"/>
</dbReference>
<comment type="caution">
    <text evidence="3">The sequence shown here is derived from an EMBL/GenBank/DDBJ whole genome shotgun (WGS) entry which is preliminary data.</text>
</comment>
<feature type="region of interest" description="Disordered" evidence="1">
    <location>
        <begin position="54"/>
        <end position="78"/>
    </location>
</feature>
<accession>A0A9Q1E0B0</accession>
<gene>
    <name evidence="3" type="ORF">COCON_G00038990</name>
</gene>